<dbReference type="EMBL" id="KZ107843">
    <property type="protein sequence ID" value="OSS49489.1"/>
    <property type="molecule type" value="Genomic_DNA"/>
</dbReference>
<dbReference type="AlphaFoldDB" id="A0A1Y2M133"/>
<accession>A0A1Y2M133</accession>
<protein>
    <submittedName>
        <fullName evidence="1">Uncharacterized protein</fullName>
    </submittedName>
</protein>
<sequence>MEAKRGGAGCSFFKVSRALAYSSTALQDSPGGKNPLDRFKKDKETFIDEMNRREGHQEAVAQREAEVRNT</sequence>
<proteinExistence type="predicted"/>
<evidence type="ECO:0000313" key="2">
    <source>
        <dbReference type="Proteomes" id="UP000193240"/>
    </source>
</evidence>
<keyword evidence="2" id="KW-1185">Reference proteome</keyword>
<name>A0A1Y2M133_EPING</name>
<evidence type="ECO:0000313" key="1">
    <source>
        <dbReference type="EMBL" id="OSS49489.1"/>
    </source>
</evidence>
<organism evidence="1 2">
    <name type="scientific">Epicoccum nigrum</name>
    <name type="common">Soil fungus</name>
    <name type="synonym">Epicoccum purpurascens</name>
    <dbReference type="NCBI Taxonomy" id="105696"/>
    <lineage>
        <taxon>Eukaryota</taxon>
        <taxon>Fungi</taxon>
        <taxon>Dikarya</taxon>
        <taxon>Ascomycota</taxon>
        <taxon>Pezizomycotina</taxon>
        <taxon>Dothideomycetes</taxon>
        <taxon>Pleosporomycetidae</taxon>
        <taxon>Pleosporales</taxon>
        <taxon>Pleosporineae</taxon>
        <taxon>Didymellaceae</taxon>
        <taxon>Epicoccum</taxon>
    </lineage>
</organism>
<gene>
    <name evidence="1" type="ORF">B5807_06193</name>
</gene>
<dbReference type="InParanoid" id="A0A1Y2M133"/>
<reference evidence="1 2" key="1">
    <citation type="journal article" date="2017" name="Genome Announc.">
        <title>Genome sequence of the saprophytic ascomycete Epicoccum nigrum ICMP 19927 strain isolated from New Zealand.</title>
        <authorList>
            <person name="Fokin M."/>
            <person name="Fleetwood D."/>
            <person name="Weir B.S."/>
            <person name="Villas-Boas S.G."/>
        </authorList>
    </citation>
    <scope>NUCLEOTIDE SEQUENCE [LARGE SCALE GENOMIC DNA]</scope>
    <source>
        <strain evidence="1 2">ICMP 19927</strain>
    </source>
</reference>
<dbReference type="Proteomes" id="UP000193240">
    <property type="component" value="Unassembled WGS sequence"/>
</dbReference>